<dbReference type="AlphaFoldDB" id="A0A1Q2MI23"/>
<gene>
    <name evidence="2" type="ORF">SMSP2_02326</name>
</gene>
<keyword evidence="3" id="KW-1185">Reference proteome</keyword>
<dbReference type="EMBL" id="CP019646">
    <property type="protein sequence ID" value="AQQ71947.1"/>
    <property type="molecule type" value="Genomic_DNA"/>
</dbReference>
<proteinExistence type="predicted"/>
<evidence type="ECO:0000256" key="1">
    <source>
        <dbReference type="SAM" id="SignalP"/>
    </source>
</evidence>
<dbReference type="RefSeq" id="WP_146684188.1">
    <property type="nucleotide sequence ID" value="NZ_CP019646.1"/>
</dbReference>
<dbReference type="Proteomes" id="UP000188181">
    <property type="component" value="Chromosome"/>
</dbReference>
<feature type="chain" id="PRO_5010162899" description="PEP-CTERM protein-sorting domain-containing protein" evidence="1">
    <location>
        <begin position="21"/>
        <end position="246"/>
    </location>
</feature>
<organism evidence="2 3">
    <name type="scientific">Limihaloglobus sulfuriphilus</name>
    <dbReference type="NCBI Taxonomy" id="1851148"/>
    <lineage>
        <taxon>Bacteria</taxon>
        <taxon>Pseudomonadati</taxon>
        <taxon>Planctomycetota</taxon>
        <taxon>Phycisphaerae</taxon>
        <taxon>Sedimentisphaerales</taxon>
        <taxon>Sedimentisphaeraceae</taxon>
        <taxon>Limihaloglobus</taxon>
    </lineage>
</organism>
<accession>A0A1Q2MI23</accession>
<protein>
    <recommendedName>
        <fullName evidence="4">PEP-CTERM protein-sorting domain-containing protein</fullName>
    </recommendedName>
</protein>
<keyword evidence="1" id="KW-0732">Signal</keyword>
<feature type="signal peptide" evidence="1">
    <location>
        <begin position="1"/>
        <end position="20"/>
    </location>
</feature>
<sequence length="246" mass="26959" precursor="true">MKPLSLTAAVYLSVVTAVFAAHVEIATNESNINNQEVFNGGIFRSGQNTIEGQLDPRIAAGDKKAFTEIFQWSHDKKTGSFLGYNENAGLSLDLITKRKIQGVEYYELLLNVNEQGNGTITTFETFQIYTSDSASETGLDFSNLELDYDMDDPENGIDNSIDFSYELAGGKGQSGVIDLIIYVPQTYLTKTYAYINIGMSGLTNGWDNMLYFNEPLSDDVVIPEPATAVLMVLGGAIALRKTLNKS</sequence>
<name>A0A1Q2MI23_9BACT</name>
<evidence type="ECO:0008006" key="4">
    <source>
        <dbReference type="Google" id="ProtNLM"/>
    </source>
</evidence>
<dbReference type="OrthoDB" id="508804at2"/>
<dbReference type="KEGG" id="pbas:SMSP2_02326"/>
<reference evidence="3" key="1">
    <citation type="submission" date="2017-02" db="EMBL/GenBank/DDBJ databases">
        <title>Comparative genomics and description of representatives of a novel lineage of planctomycetes thriving in anoxic sediments.</title>
        <authorList>
            <person name="Spring S."/>
            <person name="Bunk B."/>
            <person name="Sproer C."/>
        </authorList>
    </citation>
    <scope>NUCLEOTIDE SEQUENCE [LARGE SCALE GENOMIC DNA]</scope>
    <source>
        <strain evidence="3">SM-Chi-D1</strain>
    </source>
</reference>
<evidence type="ECO:0000313" key="3">
    <source>
        <dbReference type="Proteomes" id="UP000188181"/>
    </source>
</evidence>
<evidence type="ECO:0000313" key="2">
    <source>
        <dbReference type="EMBL" id="AQQ71947.1"/>
    </source>
</evidence>